<proteinExistence type="predicted"/>
<evidence type="ECO:0000313" key="1">
    <source>
        <dbReference type="EMBL" id="CDW31327.1"/>
    </source>
</evidence>
<sequence length="43" mass="5163">NIIQFIWSSINYNNKSIIRIGDSDTSCRTVYERLVVRRQIYKV</sequence>
<feature type="non-terminal residue" evidence="1">
    <location>
        <position position="1"/>
    </location>
</feature>
<accession>A0A0K2U053</accession>
<organism evidence="1">
    <name type="scientific">Lepeophtheirus salmonis</name>
    <name type="common">Salmon louse</name>
    <name type="synonym">Caligus salmonis</name>
    <dbReference type="NCBI Taxonomy" id="72036"/>
    <lineage>
        <taxon>Eukaryota</taxon>
        <taxon>Metazoa</taxon>
        <taxon>Ecdysozoa</taxon>
        <taxon>Arthropoda</taxon>
        <taxon>Crustacea</taxon>
        <taxon>Multicrustacea</taxon>
        <taxon>Hexanauplia</taxon>
        <taxon>Copepoda</taxon>
        <taxon>Siphonostomatoida</taxon>
        <taxon>Caligidae</taxon>
        <taxon>Lepeophtheirus</taxon>
    </lineage>
</organism>
<name>A0A0K2U053_LEPSM</name>
<dbReference type="AlphaFoldDB" id="A0A0K2U053"/>
<protein>
    <submittedName>
        <fullName evidence="1">Uncharacterized protein</fullName>
    </submittedName>
</protein>
<dbReference type="EMBL" id="HACA01013966">
    <property type="protein sequence ID" value="CDW31327.1"/>
    <property type="molecule type" value="Transcribed_RNA"/>
</dbReference>
<reference evidence="1" key="1">
    <citation type="submission" date="2014-05" db="EMBL/GenBank/DDBJ databases">
        <authorList>
            <person name="Chronopoulou M."/>
        </authorList>
    </citation>
    <scope>NUCLEOTIDE SEQUENCE</scope>
    <source>
        <tissue evidence="1">Whole organism</tissue>
    </source>
</reference>